<feature type="transmembrane region" description="Helical" evidence="7">
    <location>
        <begin position="140"/>
        <end position="160"/>
    </location>
</feature>
<evidence type="ECO:0000256" key="5">
    <source>
        <dbReference type="ARBA" id="ARBA00022989"/>
    </source>
</evidence>
<organism evidence="9 10">
    <name type="scientific">Levilactobacillus brevis</name>
    <name type="common">Lactobacillus brevis</name>
    <dbReference type="NCBI Taxonomy" id="1580"/>
    <lineage>
        <taxon>Bacteria</taxon>
        <taxon>Bacillati</taxon>
        <taxon>Bacillota</taxon>
        <taxon>Bacilli</taxon>
        <taxon>Lactobacillales</taxon>
        <taxon>Lactobacillaceae</taxon>
        <taxon>Levilactobacillus</taxon>
    </lineage>
</organism>
<name>A0A2A3TX41_LEVBR</name>
<feature type="transmembrane region" description="Helical" evidence="7">
    <location>
        <begin position="282"/>
        <end position="300"/>
    </location>
</feature>
<dbReference type="PANTHER" id="PTHR43124:SF3">
    <property type="entry name" value="CHLORAMPHENICOL EFFLUX PUMP RV0191"/>
    <property type="match status" value="1"/>
</dbReference>
<dbReference type="GO" id="GO:0005886">
    <property type="term" value="C:plasma membrane"/>
    <property type="evidence" value="ECO:0007669"/>
    <property type="project" value="UniProtKB-SubCell"/>
</dbReference>
<dbReference type="GO" id="GO:0022857">
    <property type="term" value="F:transmembrane transporter activity"/>
    <property type="evidence" value="ECO:0007669"/>
    <property type="project" value="InterPro"/>
</dbReference>
<feature type="transmembrane region" description="Helical" evidence="7">
    <location>
        <begin position="306"/>
        <end position="329"/>
    </location>
</feature>
<evidence type="ECO:0000313" key="10">
    <source>
        <dbReference type="Proteomes" id="UP000217918"/>
    </source>
</evidence>
<feature type="transmembrane region" description="Helical" evidence="7">
    <location>
        <begin position="82"/>
        <end position="105"/>
    </location>
</feature>
<accession>A0A2A3TX41</accession>
<sequence length="396" mass="41599">MSENNSEIPSGHEGLLVIGLFLVVFVMGADSFIISPLLPAIARSYQTTVEQAALAVTAYALGYAGGAPFFGPLGDHFDKKRLLASGVSLFLMGSVLCAIAPTLPILLGCRLIAGIGAALTLPNVWATIGTQFKGPRMQWVMGIVMAALSLSIAVGVPLGATVAQLSDWHMAFWASSIVGLVAAIVLLLLVPSMPMSNRGPLSYGQRFRELRRQTTVVSTLGITLIWMFGFYLIYTFLGTVLIQQFQLNTAQSGTIFIGYGLSNFGASFFGGWVMMRLGTLRSIVMTGLVSALCAVGLAFSETLPLLMGWLVVLAVNQGFGVTALSAHIVAHAGQSRSTAMAVNSSLLYLGLTLASLVGGVGYTTLGFRGLCLMAAITFGLAGCLADGLNRWADVGN</sequence>
<keyword evidence="6 7" id="KW-0472">Membrane</keyword>
<comment type="caution">
    <text evidence="9">The sequence shown here is derived from an EMBL/GenBank/DDBJ whole genome shotgun (WGS) entry which is preliminary data.</text>
</comment>
<evidence type="ECO:0000313" key="9">
    <source>
        <dbReference type="EMBL" id="PBQ24783.1"/>
    </source>
</evidence>
<dbReference type="PROSITE" id="PS50850">
    <property type="entry name" value="MFS"/>
    <property type="match status" value="1"/>
</dbReference>
<evidence type="ECO:0000259" key="8">
    <source>
        <dbReference type="PROSITE" id="PS50850"/>
    </source>
</evidence>
<evidence type="ECO:0000256" key="7">
    <source>
        <dbReference type="SAM" id="Phobius"/>
    </source>
</evidence>
<dbReference type="Pfam" id="PF07690">
    <property type="entry name" value="MFS_1"/>
    <property type="match status" value="1"/>
</dbReference>
<dbReference type="PANTHER" id="PTHR43124">
    <property type="entry name" value="PURINE EFFLUX PUMP PBUE"/>
    <property type="match status" value="1"/>
</dbReference>
<evidence type="ECO:0000256" key="6">
    <source>
        <dbReference type="ARBA" id="ARBA00023136"/>
    </source>
</evidence>
<dbReference type="InterPro" id="IPR020846">
    <property type="entry name" value="MFS_dom"/>
</dbReference>
<dbReference type="RefSeq" id="WP_021741257.1">
    <property type="nucleotide sequence ID" value="NZ_CBCRTO010000001.1"/>
</dbReference>
<dbReference type="SUPFAM" id="SSF103473">
    <property type="entry name" value="MFS general substrate transporter"/>
    <property type="match status" value="1"/>
</dbReference>
<reference evidence="9 10" key="1">
    <citation type="submission" date="2017-09" db="EMBL/GenBank/DDBJ databases">
        <title>Genome sequence of Lactobacillus brevis D7.</title>
        <authorList>
            <person name="Kwon M.-S."/>
            <person name="Lim S.K."/>
            <person name="Choi H.-J."/>
        </authorList>
    </citation>
    <scope>NUCLEOTIDE SEQUENCE [LARGE SCALE GENOMIC DNA]</scope>
    <source>
        <strain evidence="9 10">D7</strain>
    </source>
</reference>
<gene>
    <name evidence="9" type="ORF">CNR29_12430</name>
</gene>
<feature type="transmembrane region" description="Helical" evidence="7">
    <location>
        <begin position="214"/>
        <end position="234"/>
    </location>
</feature>
<protein>
    <submittedName>
        <fullName evidence="9">MFS transporter</fullName>
    </submittedName>
</protein>
<dbReference type="CDD" id="cd17324">
    <property type="entry name" value="MFS_NepI_like"/>
    <property type="match status" value="1"/>
</dbReference>
<feature type="transmembrane region" description="Helical" evidence="7">
    <location>
        <begin position="367"/>
        <end position="388"/>
    </location>
</feature>
<evidence type="ECO:0000256" key="2">
    <source>
        <dbReference type="ARBA" id="ARBA00022448"/>
    </source>
</evidence>
<keyword evidence="5 7" id="KW-1133">Transmembrane helix</keyword>
<feature type="transmembrane region" description="Helical" evidence="7">
    <location>
        <begin position="341"/>
        <end position="361"/>
    </location>
</feature>
<dbReference type="Proteomes" id="UP000217918">
    <property type="component" value="Unassembled WGS sequence"/>
</dbReference>
<dbReference type="Gene3D" id="1.20.1250.20">
    <property type="entry name" value="MFS general substrate transporter like domains"/>
    <property type="match status" value="1"/>
</dbReference>
<dbReference type="EMBL" id="NVYO01000001">
    <property type="protein sequence ID" value="PBQ24783.1"/>
    <property type="molecule type" value="Genomic_DNA"/>
</dbReference>
<dbReference type="InterPro" id="IPR036259">
    <property type="entry name" value="MFS_trans_sf"/>
</dbReference>
<proteinExistence type="predicted"/>
<evidence type="ECO:0000256" key="4">
    <source>
        <dbReference type="ARBA" id="ARBA00022692"/>
    </source>
</evidence>
<dbReference type="AlphaFoldDB" id="A0A2A3TX41"/>
<feature type="domain" description="Major facilitator superfamily (MFS) profile" evidence="8">
    <location>
        <begin position="16"/>
        <end position="396"/>
    </location>
</feature>
<feature type="transmembrane region" description="Helical" evidence="7">
    <location>
        <begin position="172"/>
        <end position="193"/>
    </location>
</feature>
<evidence type="ECO:0000256" key="1">
    <source>
        <dbReference type="ARBA" id="ARBA00004651"/>
    </source>
</evidence>
<dbReference type="InterPro" id="IPR011701">
    <property type="entry name" value="MFS"/>
</dbReference>
<keyword evidence="2" id="KW-0813">Transport</keyword>
<feature type="transmembrane region" description="Helical" evidence="7">
    <location>
        <begin position="51"/>
        <end position="70"/>
    </location>
</feature>
<feature type="transmembrane region" description="Helical" evidence="7">
    <location>
        <begin position="254"/>
        <end position="275"/>
    </location>
</feature>
<keyword evidence="4 7" id="KW-0812">Transmembrane</keyword>
<dbReference type="GeneID" id="56994052"/>
<evidence type="ECO:0000256" key="3">
    <source>
        <dbReference type="ARBA" id="ARBA00022475"/>
    </source>
</evidence>
<dbReference type="InterPro" id="IPR050189">
    <property type="entry name" value="MFS_Efflux_Transporters"/>
</dbReference>
<feature type="transmembrane region" description="Helical" evidence="7">
    <location>
        <begin position="15"/>
        <end position="39"/>
    </location>
</feature>
<comment type="subcellular location">
    <subcellularLocation>
        <location evidence="1">Cell membrane</location>
        <topology evidence="1">Multi-pass membrane protein</topology>
    </subcellularLocation>
</comment>
<keyword evidence="3" id="KW-1003">Cell membrane</keyword>